<accession>A0ABV9I2L7</accession>
<feature type="chain" id="PRO_5045102354" evidence="4">
    <location>
        <begin position="20"/>
        <end position="406"/>
    </location>
</feature>
<dbReference type="Pfam" id="PF00756">
    <property type="entry name" value="Esterase"/>
    <property type="match status" value="1"/>
</dbReference>
<evidence type="ECO:0000313" key="5">
    <source>
        <dbReference type="EMBL" id="MFC4636641.1"/>
    </source>
</evidence>
<name>A0ABV9I2L7_9FLAO</name>
<feature type="signal peptide" evidence="4">
    <location>
        <begin position="1"/>
        <end position="19"/>
    </location>
</feature>
<dbReference type="PANTHER" id="PTHR40841">
    <property type="entry name" value="SIDEROPHORE TRIACETYLFUSARININE C ESTERASE"/>
    <property type="match status" value="1"/>
</dbReference>
<evidence type="ECO:0000256" key="1">
    <source>
        <dbReference type="ARBA" id="ARBA00005622"/>
    </source>
</evidence>
<comment type="similarity">
    <text evidence="1">Belongs to the esterase D family.</text>
</comment>
<dbReference type="PANTHER" id="PTHR40841:SF2">
    <property type="entry name" value="SIDEROPHORE-DEGRADING ESTERASE (EUROFUNG)"/>
    <property type="match status" value="1"/>
</dbReference>
<dbReference type="Gene3D" id="3.40.50.1820">
    <property type="entry name" value="alpha/beta hydrolase"/>
    <property type="match status" value="1"/>
</dbReference>
<sequence>MRSLLLISVFLGINFCATAQFSSNEEKQIVIGTVDSLFSKTLNEQREIWVHVPEKIEEDKKYPVIYVLDGRAHFYTATGILKLLEKWNLPKSIIVGILNTDRNRDFTPTNVVFQRGHTSETSGGALNFMTFIEKELKPYVATKYPTDTMSTIIGHSTGGLFVLYTYTHHPDVFDHYLAIDPSLWWDQENLVNQSKALLNTSTSSHQNKSLYIAVANSTGIDTVKVRKLKSEPTEMLRANLNFHDILVKNKDHLEFTWDYQGNEDHGSVVVPGLYNGLRALFSWYPFPERWRFNTPKAYSAEELTEPFYPHFEELSKRFKREMKPDWQFINDVGFFILTSHNLPKKAQAYLEMNLKFYPKESRSYVAMGDYYITRKKKDEAINFFEKAIEIDGNKEAQEKLNKIKSK</sequence>
<dbReference type="Pfam" id="PF13181">
    <property type="entry name" value="TPR_8"/>
    <property type="match status" value="1"/>
</dbReference>
<dbReference type="Proteomes" id="UP001596043">
    <property type="component" value="Unassembled WGS sequence"/>
</dbReference>
<dbReference type="GO" id="GO:0016787">
    <property type="term" value="F:hydrolase activity"/>
    <property type="evidence" value="ECO:0007669"/>
    <property type="project" value="UniProtKB-KW"/>
</dbReference>
<dbReference type="InterPro" id="IPR011990">
    <property type="entry name" value="TPR-like_helical_dom_sf"/>
</dbReference>
<dbReference type="RefSeq" id="WP_379983023.1">
    <property type="nucleotide sequence ID" value="NZ_JBHSFV010000026.1"/>
</dbReference>
<comment type="caution">
    <text evidence="5">The sequence shown here is derived from an EMBL/GenBank/DDBJ whole genome shotgun (WGS) entry which is preliminary data.</text>
</comment>
<dbReference type="SMART" id="SM00028">
    <property type="entry name" value="TPR"/>
    <property type="match status" value="1"/>
</dbReference>
<keyword evidence="3" id="KW-0802">TPR repeat</keyword>
<gene>
    <name evidence="5" type="ORF">ACFO3O_22240</name>
</gene>
<evidence type="ECO:0000313" key="6">
    <source>
        <dbReference type="Proteomes" id="UP001596043"/>
    </source>
</evidence>
<proteinExistence type="inferred from homology"/>
<organism evidence="5 6">
    <name type="scientific">Dokdonia ponticola</name>
    <dbReference type="NCBI Taxonomy" id="2041041"/>
    <lineage>
        <taxon>Bacteria</taxon>
        <taxon>Pseudomonadati</taxon>
        <taxon>Bacteroidota</taxon>
        <taxon>Flavobacteriia</taxon>
        <taxon>Flavobacteriales</taxon>
        <taxon>Flavobacteriaceae</taxon>
        <taxon>Dokdonia</taxon>
    </lineage>
</organism>
<dbReference type="InterPro" id="IPR052558">
    <property type="entry name" value="Siderophore_Hydrolase_D"/>
</dbReference>
<keyword evidence="6" id="KW-1185">Reference proteome</keyword>
<evidence type="ECO:0000256" key="2">
    <source>
        <dbReference type="ARBA" id="ARBA00022801"/>
    </source>
</evidence>
<dbReference type="Gene3D" id="1.25.40.10">
    <property type="entry name" value="Tetratricopeptide repeat domain"/>
    <property type="match status" value="1"/>
</dbReference>
<feature type="repeat" description="TPR" evidence="3">
    <location>
        <begin position="361"/>
        <end position="394"/>
    </location>
</feature>
<dbReference type="SUPFAM" id="SSF53474">
    <property type="entry name" value="alpha/beta-Hydrolases"/>
    <property type="match status" value="1"/>
</dbReference>
<dbReference type="PROSITE" id="PS50005">
    <property type="entry name" value="TPR"/>
    <property type="match status" value="1"/>
</dbReference>
<protein>
    <submittedName>
        <fullName evidence="5">Alpha/beta hydrolase-fold protein</fullName>
    </submittedName>
</protein>
<dbReference type="InterPro" id="IPR000801">
    <property type="entry name" value="Esterase-like"/>
</dbReference>
<keyword evidence="4" id="KW-0732">Signal</keyword>
<evidence type="ECO:0000256" key="4">
    <source>
        <dbReference type="SAM" id="SignalP"/>
    </source>
</evidence>
<dbReference type="InterPro" id="IPR019734">
    <property type="entry name" value="TPR_rpt"/>
</dbReference>
<keyword evidence="2 5" id="KW-0378">Hydrolase</keyword>
<dbReference type="InterPro" id="IPR029058">
    <property type="entry name" value="AB_hydrolase_fold"/>
</dbReference>
<reference evidence="6" key="1">
    <citation type="journal article" date="2019" name="Int. J. Syst. Evol. Microbiol.">
        <title>The Global Catalogue of Microorganisms (GCM) 10K type strain sequencing project: providing services to taxonomists for standard genome sequencing and annotation.</title>
        <authorList>
            <consortium name="The Broad Institute Genomics Platform"/>
            <consortium name="The Broad Institute Genome Sequencing Center for Infectious Disease"/>
            <person name="Wu L."/>
            <person name="Ma J."/>
        </authorList>
    </citation>
    <scope>NUCLEOTIDE SEQUENCE [LARGE SCALE GENOMIC DNA]</scope>
    <source>
        <strain evidence="6">YJ-61-S</strain>
    </source>
</reference>
<evidence type="ECO:0000256" key="3">
    <source>
        <dbReference type="PROSITE-ProRule" id="PRU00339"/>
    </source>
</evidence>
<dbReference type="EMBL" id="JBHSFV010000026">
    <property type="protein sequence ID" value="MFC4636641.1"/>
    <property type="molecule type" value="Genomic_DNA"/>
</dbReference>
<dbReference type="SUPFAM" id="SSF48452">
    <property type="entry name" value="TPR-like"/>
    <property type="match status" value="1"/>
</dbReference>